<reference evidence="2" key="1">
    <citation type="submission" date="2019-12" db="EMBL/GenBank/DDBJ databases">
        <title>Genome sequencing and annotation of Brassica cretica.</title>
        <authorList>
            <person name="Studholme D.J."/>
            <person name="Sarris P.F."/>
        </authorList>
    </citation>
    <scope>NUCLEOTIDE SEQUENCE</scope>
    <source>
        <strain evidence="2">PFS-102/07</strain>
        <tissue evidence="2">Leaf</tissue>
    </source>
</reference>
<gene>
    <name evidence="2" type="ORF">F2Q70_00019504</name>
</gene>
<evidence type="ECO:0000256" key="1">
    <source>
        <dbReference type="SAM" id="MobiDB-lite"/>
    </source>
</evidence>
<dbReference type="AlphaFoldDB" id="A0A8S9GMY9"/>
<comment type="caution">
    <text evidence="2">The sequence shown here is derived from an EMBL/GenBank/DDBJ whole genome shotgun (WGS) entry which is preliminary data.</text>
</comment>
<evidence type="ECO:0000313" key="2">
    <source>
        <dbReference type="EMBL" id="KAF2547801.1"/>
    </source>
</evidence>
<name>A0A8S9GMY9_BRACR</name>
<protein>
    <submittedName>
        <fullName evidence="2">Uncharacterized protein</fullName>
    </submittedName>
</protein>
<sequence length="159" mass="18107">MSRLTKVFRRSNQGSENDDWWMVREKVLSRLLVRWCVNFMVGAEERALKQLSVSETPQESAKEIQSYARLLLWLVRMAGLLKPDKTEGSDMEVPEFNVVQATKDQSKELSSSPTPVSKSRGDFISSPSTLSFSWPSMFVGDDDIFATSLRRPRSVVFPL</sequence>
<dbReference type="EMBL" id="QGKY02001925">
    <property type="protein sequence ID" value="KAF2547801.1"/>
    <property type="molecule type" value="Genomic_DNA"/>
</dbReference>
<accession>A0A8S9GMY9</accession>
<feature type="compositionally biased region" description="Polar residues" evidence="1">
    <location>
        <begin position="101"/>
        <end position="117"/>
    </location>
</feature>
<organism evidence="2">
    <name type="scientific">Brassica cretica</name>
    <name type="common">Mustard</name>
    <dbReference type="NCBI Taxonomy" id="69181"/>
    <lineage>
        <taxon>Eukaryota</taxon>
        <taxon>Viridiplantae</taxon>
        <taxon>Streptophyta</taxon>
        <taxon>Embryophyta</taxon>
        <taxon>Tracheophyta</taxon>
        <taxon>Spermatophyta</taxon>
        <taxon>Magnoliopsida</taxon>
        <taxon>eudicotyledons</taxon>
        <taxon>Gunneridae</taxon>
        <taxon>Pentapetalae</taxon>
        <taxon>rosids</taxon>
        <taxon>malvids</taxon>
        <taxon>Brassicales</taxon>
        <taxon>Brassicaceae</taxon>
        <taxon>Brassiceae</taxon>
        <taxon>Brassica</taxon>
    </lineage>
</organism>
<proteinExistence type="predicted"/>
<feature type="region of interest" description="Disordered" evidence="1">
    <location>
        <begin position="101"/>
        <end position="122"/>
    </location>
</feature>